<proteinExistence type="predicted"/>
<gene>
    <name evidence="1" type="ORF">ZEAMMB73_Zm00001d002998</name>
</gene>
<organism evidence="1">
    <name type="scientific">Zea mays</name>
    <name type="common">Maize</name>
    <dbReference type="NCBI Taxonomy" id="4577"/>
    <lineage>
        <taxon>Eukaryota</taxon>
        <taxon>Viridiplantae</taxon>
        <taxon>Streptophyta</taxon>
        <taxon>Embryophyta</taxon>
        <taxon>Tracheophyta</taxon>
        <taxon>Spermatophyta</taxon>
        <taxon>Magnoliopsida</taxon>
        <taxon>Liliopsida</taxon>
        <taxon>Poales</taxon>
        <taxon>Poaceae</taxon>
        <taxon>PACMAD clade</taxon>
        <taxon>Panicoideae</taxon>
        <taxon>Andropogonodae</taxon>
        <taxon>Andropogoneae</taxon>
        <taxon>Tripsacinae</taxon>
        <taxon>Zea</taxon>
    </lineage>
</organism>
<evidence type="ECO:0000313" key="1">
    <source>
        <dbReference type="EMBL" id="ONM15860.1"/>
    </source>
</evidence>
<dbReference type="AlphaFoldDB" id="A0A1D6E5W9"/>
<name>A0A1D6E5W9_MAIZE</name>
<dbReference type="ExpressionAtlas" id="A0A1D6E5W9">
    <property type="expression patterns" value="baseline"/>
</dbReference>
<accession>A0A1D6E5W9</accession>
<reference evidence="1" key="1">
    <citation type="submission" date="2015-12" db="EMBL/GenBank/DDBJ databases">
        <title>Update maize B73 reference genome by single molecule sequencing technologies.</title>
        <authorList>
            <consortium name="Maize Genome Sequencing Project"/>
            <person name="Ware D."/>
        </authorList>
    </citation>
    <scope>NUCLEOTIDE SEQUENCE [LARGE SCALE GENOMIC DNA]</scope>
    <source>
        <tissue evidence="1">Seedling</tissue>
    </source>
</reference>
<protein>
    <submittedName>
        <fullName evidence="1">Uncharacterized protein</fullName>
    </submittedName>
</protein>
<sequence length="95" mass="11216">MVGFGKLPKYHEDPTTKEVAKTLDCWPSLNYYITGCKYDAKILRRNFIIDLLSYEDNSCLYVIPVNIQQRLINIAKRIRLMYGCRHICLLLKILY</sequence>
<dbReference type="EMBL" id="CM007648">
    <property type="protein sequence ID" value="ONM15860.1"/>
    <property type="molecule type" value="Genomic_DNA"/>
</dbReference>